<dbReference type="GO" id="GO:0032259">
    <property type="term" value="P:methylation"/>
    <property type="evidence" value="ECO:0007669"/>
    <property type="project" value="UniProtKB-KW"/>
</dbReference>
<keyword evidence="2" id="KW-0808">Transferase</keyword>
<evidence type="ECO:0000259" key="1">
    <source>
        <dbReference type="Pfam" id="PF13649"/>
    </source>
</evidence>
<dbReference type="AlphaFoldDB" id="Q10WR5"/>
<dbReference type="EMBL" id="CP000393">
    <property type="protein sequence ID" value="ABG53309.1"/>
    <property type="molecule type" value="Genomic_DNA"/>
</dbReference>
<dbReference type="PANTHER" id="PTHR43591">
    <property type="entry name" value="METHYLTRANSFERASE"/>
    <property type="match status" value="1"/>
</dbReference>
<dbReference type="RefSeq" id="WP_011613635.1">
    <property type="nucleotide sequence ID" value="NC_008312.1"/>
</dbReference>
<dbReference type="GO" id="GO:0008168">
    <property type="term" value="F:methyltransferase activity"/>
    <property type="evidence" value="ECO:0007669"/>
    <property type="project" value="UniProtKB-KW"/>
</dbReference>
<feature type="domain" description="Methyltransferase" evidence="1">
    <location>
        <begin position="49"/>
        <end position="139"/>
    </location>
</feature>
<name>Q10WR5_TRIEI</name>
<dbReference type="Pfam" id="PF13649">
    <property type="entry name" value="Methyltransf_25"/>
    <property type="match status" value="1"/>
</dbReference>
<protein>
    <submittedName>
        <fullName evidence="2">Methyltransferase type 11</fullName>
    </submittedName>
</protein>
<dbReference type="HOGENOM" id="CLU_037990_11_0_3"/>
<dbReference type="Gene3D" id="3.40.50.150">
    <property type="entry name" value="Vaccinia Virus protein VP39"/>
    <property type="match status" value="1"/>
</dbReference>
<dbReference type="eggNOG" id="COG2226">
    <property type="taxonomic scope" value="Bacteria"/>
</dbReference>
<gene>
    <name evidence="2" type="ordered locus">Tery_4314</name>
</gene>
<dbReference type="SUPFAM" id="SSF53335">
    <property type="entry name" value="S-adenosyl-L-methionine-dependent methyltransferases"/>
    <property type="match status" value="1"/>
</dbReference>
<keyword evidence="2" id="KW-0489">Methyltransferase</keyword>
<organism evidence="2">
    <name type="scientific">Trichodesmium erythraeum (strain IMS101)</name>
    <dbReference type="NCBI Taxonomy" id="203124"/>
    <lineage>
        <taxon>Bacteria</taxon>
        <taxon>Bacillati</taxon>
        <taxon>Cyanobacteriota</taxon>
        <taxon>Cyanophyceae</taxon>
        <taxon>Oscillatoriophycideae</taxon>
        <taxon>Oscillatoriales</taxon>
        <taxon>Microcoleaceae</taxon>
        <taxon>Trichodesmium</taxon>
    </lineage>
</organism>
<accession>Q10WR5</accession>
<evidence type="ECO:0000313" key="2">
    <source>
        <dbReference type="EMBL" id="ABG53309.1"/>
    </source>
</evidence>
<dbReference type="InterPro" id="IPR041698">
    <property type="entry name" value="Methyltransf_25"/>
</dbReference>
<dbReference type="STRING" id="203124.Tery_4314"/>
<proteinExistence type="predicted"/>
<dbReference type="OrthoDB" id="421066at2"/>
<sequence>MATILRDWSYRYQWLYDGISRLASLSVGGETRFRQLALEGLIIEENTQILDLCCGSGQGTNFLAKYSQSVTGLDASPLSINRAKKNVPSAKYVEGFAEDMPFSSNQFDLVHTSAALHEMNYEQLRQIIQEVYRVLKPSGIFTFVDFHSPTNPLFWPGFAMFLWLFETETSWKFINTNILELLTTIGFNLVDTKLPLPILYAGGSLQVIQVQK</sequence>
<reference evidence="2" key="1">
    <citation type="submission" date="2006-06" db="EMBL/GenBank/DDBJ databases">
        <title>Complete sequence of Trichodesmium erythraeum IMS101.</title>
        <authorList>
            <consortium name="US DOE Joint Genome Institute"/>
            <person name="Copeland A."/>
            <person name="Lucas S."/>
            <person name="Lapidus A."/>
            <person name="Barry K."/>
            <person name="Detter J.C."/>
            <person name="Glavina del Rio T."/>
            <person name="Hammon N."/>
            <person name="Israni S."/>
            <person name="Dalin E."/>
            <person name="Tice H."/>
            <person name="Pitluck S."/>
            <person name="Kiss H."/>
            <person name="Munk A.C."/>
            <person name="Brettin T."/>
            <person name="Bruce D."/>
            <person name="Han C."/>
            <person name="Tapia R."/>
            <person name="Gilna P."/>
            <person name="Schmutz J."/>
            <person name="Larimer F."/>
            <person name="Land M."/>
            <person name="Hauser L."/>
            <person name="Kyrpides N."/>
            <person name="Kim E."/>
            <person name="Richardson P."/>
        </authorList>
    </citation>
    <scope>NUCLEOTIDE SEQUENCE [LARGE SCALE GENOMIC DNA]</scope>
    <source>
        <strain evidence="2">IMS101</strain>
    </source>
</reference>
<dbReference type="KEGG" id="ter:Tery_4314"/>
<dbReference type="CDD" id="cd02440">
    <property type="entry name" value="AdoMet_MTases"/>
    <property type="match status" value="1"/>
</dbReference>
<dbReference type="InterPro" id="IPR029063">
    <property type="entry name" value="SAM-dependent_MTases_sf"/>
</dbReference>